<sequence>MLTKWLWRFAVERKSWWRELISVKYPNPLSNWHTPKASRGFSQSVWANITKEYENFWRFASLEPGNGTQVSFWHDPWVLGRLLSKAFPRIVAAASDLNSMLSDTANLNGERCGATSMGIAGQRRSRQGIFQVLLKMGIREPWSVDSWFKECILHAVWWNVWLERNQRAFEDNGSLAGVVARKAVKNVMEWLTALGKVEVEQGTRWLRDKLNGI</sequence>
<evidence type="ECO:0000313" key="2">
    <source>
        <dbReference type="Proteomes" id="UP001497516"/>
    </source>
</evidence>
<organism evidence="1 2">
    <name type="scientific">Linum trigynum</name>
    <dbReference type="NCBI Taxonomy" id="586398"/>
    <lineage>
        <taxon>Eukaryota</taxon>
        <taxon>Viridiplantae</taxon>
        <taxon>Streptophyta</taxon>
        <taxon>Embryophyta</taxon>
        <taxon>Tracheophyta</taxon>
        <taxon>Spermatophyta</taxon>
        <taxon>Magnoliopsida</taxon>
        <taxon>eudicotyledons</taxon>
        <taxon>Gunneridae</taxon>
        <taxon>Pentapetalae</taxon>
        <taxon>rosids</taxon>
        <taxon>fabids</taxon>
        <taxon>Malpighiales</taxon>
        <taxon>Linaceae</taxon>
        <taxon>Linum</taxon>
    </lineage>
</organism>
<evidence type="ECO:0008006" key="3">
    <source>
        <dbReference type="Google" id="ProtNLM"/>
    </source>
</evidence>
<accession>A0AAV2FX93</accession>
<gene>
    <name evidence="1" type="ORF">LTRI10_LOCUS42900</name>
</gene>
<evidence type="ECO:0000313" key="1">
    <source>
        <dbReference type="EMBL" id="CAL1402934.1"/>
    </source>
</evidence>
<keyword evidence="2" id="KW-1185">Reference proteome</keyword>
<name>A0AAV2FX93_9ROSI</name>
<reference evidence="1 2" key="1">
    <citation type="submission" date="2024-04" db="EMBL/GenBank/DDBJ databases">
        <authorList>
            <person name="Fracassetti M."/>
        </authorList>
    </citation>
    <scope>NUCLEOTIDE SEQUENCE [LARGE SCALE GENOMIC DNA]</scope>
</reference>
<dbReference type="AlphaFoldDB" id="A0AAV2FX93"/>
<dbReference type="EMBL" id="OZ034820">
    <property type="protein sequence ID" value="CAL1402934.1"/>
    <property type="molecule type" value="Genomic_DNA"/>
</dbReference>
<proteinExistence type="predicted"/>
<dbReference type="Proteomes" id="UP001497516">
    <property type="component" value="Chromosome 7"/>
</dbReference>
<protein>
    <recommendedName>
        <fullName evidence="3">Reverse transcriptase zinc-binding domain-containing protein</fullName>
    </recommendedName>
</protein>